<evidence type="ECO:0000256" key="3">
    <source>
        <dbReference type="PROSITE-ProRule" id="PRU00169"/>
    </source>
</evidence>
<evidence type="ECO:0000256" key="2">
    <source>
        <dbReference type="ARBA" id="ARBA00024867"/>
    </source>
</evidence>
<keyword evidence="3" id="KW-0597">Phosphoprotein</keyword>
<feature type="domain" description="Response regulatory" evidence="4">
    <location>
        <begin position="1"/>
        <end position="91"/>
    </location>
</feature>
<proteinExistence type="predicted"/>
<dbReference type="Gene3D" id="3.40.50.2300">
    <property type="match status" value="1"/>
</dbReference>
<dbReference type="AlphaFoldDB" id="A0A381I787"/>
<name>A0A381I787_CLODI</name>
<dbReference type="EMBL" id="UFWD01000001">
    <property type="protein sequence ID" value="SUY21480.1"/>
    <property type="molecule type" value="Genomic_DNA"/>
</dbReference>
<evidence type="ECO:0000313" key="5">
    <source>
        <dbReference type="EMBL" id="SUY21480.1"/>
    </source>
</evidence>
<dbReference type="PROSITE" id="PS50110">
    <property type="entry name" value="RESPONSE_REGULATORY"/>
    <property type="match status" value="1"/>
</dbReference>
<comment type="function">
    <text evidence="2">May play the central regulatory role in sporulation. It may be an element of the effector pathway responsible for the activation of sporulation genes in response to nutritional stress. Spo0A may act in concert with spo0H (a sigma factor) to control the expression of some genes that are critical to the sporulation process.</text>
</comment>
<accession>A0A381I787</accession>
<feature type="modified residue" description="4-aspartylphosphate" evidence="3">
    <location>
        <position position="33"/>
    </location>
</feature>
<dbReference type="Pfam" id="PF00072">
    <property type="entry name" value="Response_reg"/>
    <property type="match status" value="1"/>
</dbReference>
<evidence type="ECO:0000256" key="1">
    <source>
        <dbReference type="ARBA" id="ARBA00018672"/>
    </source>
</evidence>
<dbReference type="InterPro" id="IPR011006">
    <property type="entry name" value="CheY-like_superfamily"/>
</dbReference>
<sequence>MGLPLPNKRIFKWRKSSIQSRTRNYYIDIIFLDIELGKSNGVDIAKTIRKHSKDTIIIFVTGFSDYVFHGYDVGALNYILKPYKTEKYVKY</sequence>
<dbReference type="SUPFAM" id="SSF52172">
    <property type="entry name" value="CheY-like"/>
    <property type="match status" value="1"/>
</dbReference>
<dbReference type="InterPro" id="IPR001789">
    <property type="entry name" value="Sig_transdc_resp-reg_receiver"/>
</dbReference>
<dbReference type="GO" id="GO:0000160">
    <property type="term" value="P:phosphorelay signal transduction system"/>
    <property type="evidence" value="ECO:0007669"/>
    <property type="project" value="InterPro"/>
</dbReference>
<protein>
    <recommendedName>
        <fullName evidence="1">Stage 0 sporulation protein A homolog</fullName>
    </recommendedName>
</protein>
<organism evidence="5">
    <name type="scientific">Clostridioides difficile</name>
    <name type="common">Peptoclostridium difficile</name>
    <dbReference type="NCBI Taxonomy" id="1496"/>
    <lineage>
        <taxon>Bacteria</taxon>
        <taxon>Bacillati</taxon>
        <taxon>Bacillota</taxon>
        <taxon>Clostridia</taxon>
        <taxon>Peptostreptococcales</taxon>
        <taxon>Peptostreptococcaceae</taxon>
        <taxon>Clostridioides</taxon>
    </lineage>
</organism>
<reference evidence="5" key="1">
    <citation type="submission" date="2018-06" db="EMBL/GenBank/DDBJ databases">
        <authorList>
            <consortium name="Pathogen Informatics"/>
            <person name="Doyle S."/>
        </authorList>
    </citation>
    <scope>NUCLEOTIDE SEQUENCE</scope>
    <source>
        <strain evidence="5">NCTC13307</strain>
    </source>
</reference>
<evidence type="ECO:0000259" key="4">
    <source>
        <dbReference type="PROSITE" id="PS50110"/>
    </source>
</evidence>
<gene>
    <name evidence="5" type="primary">lytR_3</name>
    <name evidence="5" type="ORF">NCTC13307_00705</name>
</gene>